<dbReference type="Gene3D" id="1.20.120.1530">
    <property type="match status" value="1"/>
</dbReference>
<evidence type="ECO:0000313" key="9">
    <source>
        <dbReference type="Proteomes" id="UP000464495"/>
    </source>
</evidence>
<evidence type="ECO:0000259" key="7">
    <source>
        <dbReference type="PROSITE" id="PS50885"/>
    </source>
</evidence>
<evidence type="ECO:0000256" key="5">
    <source>
        <dbReference type="SAM" id="Phobius"/>
    </source>
</evidence>
<dbReference type="InterPro" id="IPR003660">
    <property type="entry name" value="HAMP_dom"/>
</dbReference>
<dbReference type="GO" id="GO:0007165">
    <property type="term" value="P:signal transduction"/>
    <property type="evidence" value="ECO:0007669"/>
    <property type="project" value="UniProtKB-KW"/>
</dbReference>
<keyword evidence="4" id="KW-0175">Coiled coil</keyword>
<feature type="transmembrane region" description="Helical" evidence="5">
    <location>
        <begin position="71"/>
        <end position="90"/>
    </location>
</feature>
<feature type="transmembrane region" description="Helical" evidence="5">
    <location>
        <begin position="41"/>
        <end position="59"/>
    </location>
</feature>
<evidence type="ECO:0000313" key="8">
    <source>
        <dbReference type="EMBL" id="QHQ33923.1"/>
    </source>
</evidence>
<dbReference type="KEGG" id="amaq:GO499_01365"/>
<dbReference type="InterPro" id="IPR051310">
    <property type="entry name" value="MCP_chemotaxis"/>
</dbReference>
<dbReference type="Pfam" id="PF00015">
    <property type="entry name" value="MCPsignal"/>
    <property type="match status" value="1"/>
</dbReference>
<feature type="transmembrane region" description="Helical" evidence="5">
    <location>
        <begin position="96"/>
        <end position="123"/>
    </location>
</feature>
<dbReference type="RefSeq" id="WP_161860493.1">
    <property type="nucleotide sequence ID" value="NZ_CP046620.1"/>
</dbReference>
<feature type="coiled-coil region" evidence="4">
    <location>
        <begin position="174"/>
        <end position="215"/>
    </location>
</feature>
<dbReference type="InterPro" id="IPR004089">
    <property type="entry name" value="MCPsignal_dom"/>
</dbReference>
<feature type="domain" description="HAMP" evidence="7">
    <location>
        <begin position="254"/>
        <end position="306"/>
    </location>
</feature>
<reference evidence="8 9" key="1">
    <citation type="submission" date="2019-12" db="EMBL/GenBank/DDBJ databases">
        <title>Complete genome sequence of Algicella marina strain 9Alg 56(T) isolated from the red alga Tichocarpus crinitus.</title>
        <authorList>
            <person name="Kim S.-G."/>
            <person name="Nedashkovskaya O.I."/>
        </authorList>
    </citation>
    <scope>NUCLEOTIDE SEQUENCE [LARGE SCALE GENOMIC DNA]</scope>
    <source>
        <strain evidence="8 9">9Alg 56</strain>
    </source>
</reference>
<keyword evidence="5" id="KW-1133">Transmembrane helix</keyword>
<keyword evidence="3" id="KW-0807">Transducer</keyword>
<evidence type="ECO:0000259" key="6">
    <source>
        <dbReference type="PROSITE" id="PS50111"/>
    </source>
</evidence>
<keyword evidence="5" id="KW-0812">Transmembrane</keyword>
<feature type="transmembrane region" description="Helical" evidence="5">
    <location>
        <begin position="135"/>
        <end position="155"/>
    </location>
</feature>
<dbReference type="GO" id="GO:0016020">
    <property type="term" value="C:membrane"/>
    <property type="evidence" value="ECO:0007669"/>
    <property type="project" value="InterPro"/>
</dbReference>
<proteinExistence type="inferred from homology"/>
<sequence>MSAARMTSSTSQEREVKILAIFGCLHLPVIAAICLLLGQNIIVFASLSAVLCLVPLAMLRLNPQAAKISIAINLVAQASLITASLAGHPWQVDSHMYFFAIIAVLSTLVDIRALLAATALIAVHHLTLNFLLSSLIYPGGASILRTVFHAVILIIESTALILMTHFRLELTAAAETDNQRARQAEQRAQQALTEMEAASARSETEREELMKLMEQEFTALVSQGVEGRFGSKITRSFDNERMNKLAESLNALFAAIAETLGDIQQNLSSIASGDLSHSMDKALRGQFEELRQGVNGSVASLRGMIGDVQSAVVVARANTSEINNEAAALAQRNEKQAARVQETSATMEQLTETVSANSKRLDEAESLARHLTDRTDEGSRAVSRAVSAVGRIQESSGRITEIISVIESIAFQTNLLALNAAVEAARAGEAGKGFAVVASEVRTLAQRSSEAARDISVLIEATTSSVSQGVEMVEQTGTALGLITESLDALAGTISQIANSGREQFENIAEMRDNIRDMDGNIQSNASMASRSAAAAQALDSNISQLSAIAEKFRLEQEEATKTFRQAV</sequence>
<dbReference type="Pfam" id="PF18947">
    <property type="entry name" value="HAMP_2"/>
    <property type="match status" value="1"/>
</dbReference>
<dbReference type="EMBL" id="CP046620">
    <property type="protein sequence ID" value="QHQ33923.1"/>
    <property type="molecule type" value="Genomic_DNA"/>
</dbReference>
<evidence type="ECO:0008006" key="10">
    <source>
        <dbReference type="Google" id="ProtNLM"/>
    </source>
</evidence>
<feature type="coiled-coil region" evidence="4">
    <location>
        <begin position="333"/>
        <end position="367"/>
    </location>
</feature>
<feature type="domain" description="Methyl-accepting transducer" evidence="6">
    <location>
        <begin position="311"/>
        <end position="540"/>
    </location>
</feature>
<dbReference type="PROSITE" id="PS50885">
    <property type="entry name" value="HAMP"/>
    <property type="match status" value="1"/>
</dbReference>
<dbReference type="SUPFAM" id="SSF58104">
    <property type="entry name" value="Methyl-accepting chemotaxis protein (MCP) signaling domain"/>
    <property type="match status" value="1"/>
</dbReference>
<gene>
    <name evidence="8" type="ORF">GO499_01365</name>
</gene>
<organism evidence="8 9">
    <name type="scientific">Algicella marina</name>
    <dbReference type="NCBI Taxonomy" id="2683284"/>
    <lineage>
        <taxon>Bacteria</taxon>
        <taxon>Pseudomonadati</taxon>
        <taxon>Pseudomonadota</taxon>
        <taxon>Alphaproteobacteria</taxon>
        <taxon>Rhodobacterales</taxon>
        <taxon>Paracoccaceae</taxon>
        <taxon>Algicella</taxon>
    </lineage>
</organism>
<evidence type="ECO:0000256" key="3">
    <source>
        <dbReference type="PROSITE-ProRule" id="PRU00284"/>
    </source>
</evidence>
<keyword evidence="1" id="KW-0145">Chemotaxis</keyword>
<keyword evidence="5" id="KW-0472">Membrane</keyword>
<accession>A0A6P1SX59</accession>
<dbReference type="GO" id="GO:0004888">
    <property type="term" value="F:transmembrane signaling receptor activity"/>
    <property type="evidence" value="ECO:0007669"/>
    <property type="project" value="InterPro"/>
</dbReference>
<dbReference type="PANTHER" id="PTHR43531:SF11">
    <property type="entry name" value="METHYL-ACCEPTING CHEMOTAXIS PROTEIN 3"/>
    <property type="match status" value="1"/>
</dbReference>
<dbReference type="Gene3D" id="1.10.287.950">
    <property type="entry name" value="Methyl-accepting chemotaxis protein"/>
    <property type="match status" value="1"/>
</dbReference>
<keyword evidence="9" id="KW-1185">Reference proteome</keyword>
<dbReference type="SMART" id="SM00283">
    <property type="entry name" value="MA"/>
    <property type="match status" value="1"/>
</dbReference>
<dbReference type="PROSITE" id="PS50111">
    <property type="entry name" value="CHEMOTAXIS_TRANSDUC_2"/>
    <property type="match status" value="1"/>
</dbReference>
<evidence type="ECO:0000256" key="2">
    <source>
        <dbReference type="ARBA" id="ARBA00029447"/>
    </source>
</evidence>
<dbReference type="GO" id="GO:0006935">
    <property type="term" value="P:chemotaxis"/>
    <property type="evidence" value="ECO:0007669"/>
    <property type="project" value="UniProtKB-KW"/>
</dbReference>
<name>A0A6P1SX59_9RHOB</name>
<evidence type="ECO:0000256" key="1">
    <source>
        <dbReference type="ARBA" id="ARBA00022500"/>
    </source>
</evidence>
<dbReference type="AlphaFoldDB" id="A0A6P1SX59"/>
<comment type="similarity">
    <text evidence="2">Belongs to the methyl-accepting chemotaxis (MCP) protein family.</text>
</comment>
<evidence type="ECO:0000256" key="4">
    <source>
        <dbReference type="SAM" id="Coils"/>
    </source>
</evidence>
<dbReference type="PRINTS" id="PR00260">
    <property type="entry name" value="CHEMTRNSDUCR"/>
</dbReference>
<dbReference type="InterPro" id="IPR004090">
    <property type="entry name" value="Chemotax_Me-accpt_rcpt"/>
</dbReference>
<dbReference type="Proteomes" id="UP000464495">
    <property type="component" value="Chromosome"/>
</dbReference>
<dbReference type="PANTHER" id="PTHR43531">
    <property type="entry name" value="PROTEIN ICFG"/>
    <property type="match status" value="1"/>
</dbReference>
<protein>
    <recommendedName>
        <fullName evidence="10">Methyl-accepting chemotaxis protein</fullName>
    </recommendedName>
</protein>